<dbReference type="CDD" id="cd18552">
    <property type="entry name" value="ABC_6TM_MsbA_like"/>
    <property type="match status" value="1"/>
</dbReference>
<keyword evidence="5" id="KW-0067">ATP-binding</keyword>
<dbReference type="GO" id="GO:0005524">
    <property type="term" value="F:ATP binding"/>
    <property type="evidence" value="ECO:0007669"/>
    <property type="project" value="UniProtKB-KW"/>
</dbReference>
<dbReference type="PROSITE" id="PS00211">
    <property type="entry name" value="ABC_TRANSPORTER_1"/>
    <property type="match status" value="1"/>
</dbReference>
<dbReference type="InterPro" id="IPR003593">
    <property type="entry name" value="AAA+_ATPase"/>
</dbReference>
<evidence type="ECO:0000256" key="4">
    <source>
        <dbReference type="ARBA" id="ARBA00022741"/>
    </source>
</evidence>
<feature type="transmembrane region" description="Helical" evidence="8">
    <location>
        <begin position="262"/>
        <end position="283"/>
    </location>
</feature>
<comment type="subcellular location">
    <subcellularLocation>
        <location evidence="1">Cell membrane</location>
        <topology evidence="1">Multi-pass membrane protein</topology>
    </subcellularLocation>
</comment>
<dbReference type="Proteomes" id="UP000231292">
    <property type="component" value="Unassembled WGS sequence"/>
</dbReference>
<evidence type="ECO:0000259" key="10">
    <source>
        <dbReference type="PROSITE" id="PS50929"/>
    </source>
</evidence>
<evidence type="ECO:0000256" key="7">
    <source>
        <dbReference type="ARBA" id="ARBA00023136"/>
    </source>
</evidence>
<evidence type="ECO:0000256" key="6">
    <source>
        <dbReference type="ARBA" id="ARBA00022989"/>
    </source>
</evidence>
<dbReference type="InterPro" id="IPR027417">
    <property type="entry name" value="P-loop_NTPase"/>
</dbReference>
<evidence type="ECO:0000256" key="5">
    <source>
        <dbReference type="ARBA" id="ARBA00022840"/>
    </source>
</evidence>
<dbReference type="AlphaFoldDB" id="A0A2G9YK61"/>
<dbReference type="InterPro" id="IPR039421">
    <property type="entry name" value="Type_1_exporter"/>
</dbReference>
<dbReference type="PANTHER" id="PTHR43394:SF1">
    <property type="entry name" value="ATP-BINDING CASSETTE SUB-FAMILY B MEMBER 10, MITOCHONDRIAL"/>
    <property type="match status" value="1"/>
</dbReference>
<reference evidence="11 12" key="1">
    <citation type="submission" date="2017-09" db="EMBL/GenBank/DDBJ databases">
        <title>Depth-based differentiation of microbial function through sediment-hosted aquifers and enrichment of novel symbionts in the deep terrestrial subsurface.</title>
        <authorList>
            <person name="Probst A.J."/>
            <person name="Ladd B."/>
            <person name="Jarett J.K."/>
            <person name="Geller-Mcgrath D.E."/>
            <person name="Sieber C.M."/>
            <person name="Emerson J.B."/>
            <person name="Anantharaman K."/>
            <person name="Thomas B.C."/>
            <person name="Malmstrom R."/>
            <person name="Stieglmeier M."/>
            <person name="Klingl A."/>
            <person name="Woyke T."/>
            <person name="Ryan C.M."/>
            <person name="Banfield J.F."/>
        </authorList>
    </citation>
    <scope>NUCLEOTIDE SEQUENCE [LARGE SCALE GENOMIC DNA]</scope>
    <source>
        <strain evidence="11">CG23_combo_of_CG06-09_8_20_14_all_41_10</strain>
    </source>
</reference>
<dbReference type="Gene3D" id="1.20.1560.10">
    <property type="entry name" value="ABC transporter type 1, transmembrane domain"/>
    <property type="match status" value="1"/>
</dbReference>
<dbReference type="SMART" id="SM00382">
    <property type="entry name" value="AAA"/>
    <property type="match status" value="1"/>
</dbReference>
<name>A0A2G9YK61_9BACT</name>
<dbReference type="InterPro" id="IPR011527">
    <property type="entry name" value="ABC1_TM_dom"/>
</dbReference>
<proteinExistence type="predicted"/>
<dbReference type="InterPro" id="IPR003439">
    <property type="entry name" value="ABC_transporter-like_ATP-bd"/>
</dbReference>
<protein>
    <recommendedName>
        <fullName evidence="13">ABC transporter ATP-binding protein</fullName>
    </recommendedName>
</protein>
<evidence type="ECO:0000313" key="12">
    <source>
        <dbReference type="Proteomes" id="UP000231292"/>
    </source>
</evidence>
<dbReference type="CDD" id="cd03251">
    <property type="entry name" value="ABCC_MsbA"/>
    <property type="match status" value="1"/>
</dbReference>
<feature type="transmembrane region" description="Helical" evidence="8">
    <location>
        <begin position="20"/>
        <end position="43"/>
    </location>
</feature>
<feature type="domain" description="ABC transporter" evidence="9">
    <location>
        <begin position="358"/>
        <end position="591"/>
    </location>
</feature>
<evidence type="ECO:0000313" key="11">
    <source>
        <dbReference type="EMBL" id="PIP19614.1"/>
    </source>
</evidence>
<accession>A0A2G9YK61</accession>
<evidence type="ECO:0008006" key="13">
    <source>
        <dbReference type="Google" id="ProtNLM"/>
    </source>
</evidence>
<keyword evidence="6 8" id="KW-1133">Transmembrane helix</keyword>
<evidence type="ECO:0000256" key="3">
    <source>
        <dbReference type="ARBA" id="ARBA00022692"/>
    </source>
</evidence>
<gene>
    <name evidence="11" type="ORF">COX41_01945</name>
</gene>
<dbReference type="GO" id="GO:0015421">
    <property type="term" value="F:ABC-type oligopeptide transporter activity"/>
    <property type="evidence" value="ECO:0007669"/>
    <property type="project" value="TreeGrafter"/>
</dbReference>
<dbReference type="PROSITE" id="PS50893">
    <property type="entry name" value="ABC_TRANSPORTER_2"/>
    <property type="match status" value="1"/>
</dbReference>
<evidence type="ECO:0000256" key="1">
    <source>
        <dbReference type="ARBA" id="ARBA00004651"/>
    </source>
</evidence>
<dbReference type="Pfam" id="PF00005">
    <property type="entry name" value="ABC_tran"/>
    <property type="match status" value="1"/>
</dbReference>
<keyword evidence="3 8" id="KW-0812">Transmembrane</keyword>
<feature type="domain" description="ABC transmembrane type-1" evidence="10">
    <location>
        <begin position="58"/>
        <end position="324"/>
    </location>
</feature>
<keyword evidence="4" id="KW-0547">Nucleotide-binding</keyword>
<dbReference type="PROSITE" id="PS50929">
    <property type="entry name" value="ABC_TM1F"/>
    <property type="match status" value="1"/>
</dbReference>
<evidence type="ECO:0000256" key="8">
    <source>
        <dbReference type="SAM" id="Phobius"/>
    </source>
</evidence>
<keyword evidence="7 8" id="KW-0472">Membrane</keyword>
<dbReference type="FunFam" id="3.40.50.300:FF:000287">
    <property type="entry name" value="Multidrug ABC transporter ATP-binding protein"/>
    <property type="match status" value="1"/>
</dbReference>
<dbReference type="SUPFAM" id="SSF90123">
    <property type="entry name" value="ABC transporter transmembrane region"/>
    <property type="match status" value="1"/>
</dbReference>
<dbReference type="Gene3D" id="3.40.50.300">
    <property type="entry name" value="P-loop containing nucleotide triphosphate hydrolases"/>
    <property type="match status" value="1"/>
</dbReference>
<dbReference type="InterPro" id="IPR036640">
    <property type="entry name" value="ABC1_TM_sf"/>
</dbReference>
<feature type="transmembrane region" description="Helical" evidence="8">
    <location>
        <begin position="289"/>
        <end position="309"/>
    </location>
</feature>
<comment type="caution">
    <text evidence="11">The sequence shown here is derived from an EMBL/GenBank/DDBJ whole genome shotgun (WGS) entry which is preliminary data.</text>
</comment>
<dbReference type="PANTHER" id="PTHR43394">
    <property type="entry name" value="ATP-DEPENDENT PERMEASE MDL1, MITOCHONDRIAL"/>
    <property type="match status" value="1"/>
</dbReference>
<evidence type="ECO:0000259" key="9">
    <source>
        <dbReference type="PROSITE" id="PS50893"/>
    </source>
</evidence>
<feature type="transmembrane region" description="Helical" evidence="8">
    <location>
        <begin position="167"/>
        <end position="196"/>
    </location>
</feature>
<sequence length="596" mass="66557">MRDYFKLLRFIRPYLGLFSIATVCMVFSAIFDGVSLAMIVPLADKVLTNKKIIIPVKLPDFLSRFIDKINNIPAEVLLGYMAVGIVLLFIIKGLFNFLQDYFMSDVGQRIVRDIKAKLYAKFQELSIDYFTHKRGGEMISRITNDAKVVENAVSYGSTDLVYQGLQVVIFFSLTMFIYPKFVIFILPPLTILGFLISKVGKKLRKLSKSSQEKAADINSVLYETIIGARIVKAFNMEDYEVRKFNKVNNDSYRISMKSIKRVLLLSPATEILGCLAGVTVFFLGGKEVIAGKISFGVFGLFIGALLSTIRPFKKLSQVNSLNQQAVAAGDRIYEVLDAKPSVAEFHSARELKGFKNHIVFSDVWFNYADNSVLKGINLDVPYGSMLAVVGPSGIGKTTLLDLLPRFYDPKRGKILIDGADIKEVTLKSLRRQIGIVTQETILFNDSIRANIAYGKSGAANQEIEEAARQANAHDFIIHLPQGYDTVIGDRGMRISGGERQRIAIARALLKNPPILILDEATSQLDSQSERIVQGALDRLMQGRTVFVIAHRLSTIRNAHRIVVMDKGVIVEEGTHSELLNKGGLYKKLYSMQELQK</sequence>
<dbReference type="Pfam" id="PF00664">
    <property type="entry name" value="ABC_membrane"/>
    <property type="match status" value="1"/>
</dbReference>
<dbReference type="SUPFAM" id="SSF52540">
    <property type="entry name" value="P-loop containing nucleoside triphosphate hydrolases"/>
    <property type="match status" value="1"/>
</dbReference>
<organism evidence="11 12">
    <name type="scientific">Candidatus Sherwoodlollariibacterium unditelluris</name>
    <dbReference type="NCBI Taxonomy" id="1974757"/>
    <lineage>
        <taxon>Bacteria</taxon>
        <taxon>Pseudomonadati</taxon>
        <taxon>Candidatus Omnitrophota</taxon>
        <taxon>Candidatus Sherwoodlollariibacterium</taxon>
    </lineage>
</organism>
<dbReference type="GO" id="GO:0005886">
    <property type="term" value="C:plasma membrane"/>
    <property type="evidence" value="ECO:0007669"/>
    <property type="project" value="UniProtKB-SubCell"/>
</dbReference>
<dbReference type="GO" id="GO:0016887">
    <property type="term" value="F:ATP hydrolysis activity"/>
    <property type="evidence" value="ECO:0007669"/>
    <property type="project" value="InterPro"/>
</dbReference>
<dbReference type="EMBL" id="PCRK01000037">
    <property type="protein sequence ID" value="PIP19614.1"/>
    <property type="molecule type" value="Genomic_DNA"/>
</dbReference>
<keyword evidence="2" id="KW-0813">Transport</keyword>
<dbReference type="InterPro" id="IPR017871">
    <property type="entry name" value="ABC_transporter-like_CS"/>
</dbReference>
<feature type="transmembrane region" description="Helical" evidence="8">
    <location>
        <begin position="76"/>
        <end position="95"/>
    </location>
</feature>
<evidence type="ECO:0000256" key="2">
    <source>
        <dbReference type="ARBA" id="ARBA00022448"/>
    </source>
</evidence>